<evidence type="ECO:0000313" key="4">
    <source>
        <dbReference type="Proteomes" id="UP000277582"/>
    </source>
</evidence>
<evidence type="ECO:0000259" key="1">
    <source>
        <dbReference type="Pfam" id="PF01796"/>
    </source>
</evidence>
<dbReference type="InterPro" id="IPR012340">
    <property type="entry name" value="NA-bd_OB-fold"/>
</dbReference>
<dbReference type="Proteomes" id="UP000316217">
    <property type="component" value="Unassembled WGS sequence"/>
</dbReference>
<dbReference type="RefSeq" id="WP_125671734.1">
    <property type="nucleotide sequence ID" value="NZ_RCOS01000109.1"/>
</dbReference>
<dbReference type="InterPro" id="IPR052513">
    <property type="entry name" value="Thioester_dehydratase-like"/>
</dbReference>
<sequence length="156" mass="17878">MWSFVSPIPLYWRRRGFLLRMEKGECEECGFTFVPYKSICPKCGSTKIRAKKLPRRGKVISFTVVENPPRGFEYYTPYVLAVIELEDGTRVFGQISDADNLKIGDEVEATLRIVRVFGESGQIFYGFKFVPLSSPHYSIERVPSRTGNYEDKEGNS</sequence>
<dbReference type="EMBL" id="RCOS01000109">
    <property type="protein sequence ID" value="RSN73812.1"/>
    <property type="molecule type" value="Genomic_DNA"/>
</dbReference>
<dbReference type="AlphaFoldDB" id="A0A429GIS1"/>
<proteinExistence type="predicted"/>
<dbReference type="SUPFAM" id="SSF50249">
    <property type="entry name" value="Nucleic acid-binding proteins"/>
    <property type="match status" value="1"/>
</dbReference>
<name>A0A429GIS1_9CREN</name>
<dbReference type="InterPro" id="IPR002878">
    <property type="entry name" value="ChsH2_C"/>
</dbReference>
<protein>
    <submittedName>
        <fullName evidence="2">Zn-ribbon domain-containing OB-fold protein</fullName>
    </submittedName>
</protein>
<accession>A0A429GIS1</accession>
<dbReference type="Pfam" id="PF01796">
    <property type="entry name" value="OB_ChsH2_C"/>
    <property type="match status" value="1"/>
</dbReference>
<reference evidence="3 5" key="2">
    <citation type="journal article" date="2019" name="Nat. Microbiol.">
        <title>Wide diversity of methane and short-chain alkane metabolisms in uncultured archaea.</title>
        <authorList>
            <person name="Borrel G."/>
            <person name="Adam P.S."/>
            <person name="McKay L.J."/>
            <person name="Chen L.X."/>
            <person name="Sierra-Garcia I.N."/>
            <person name="Sieber C.M."/>
            <person name="Letourneur Q."/>
            <person name="Ghozlane A."/>
            <person name="Andersen G.L."/>
            <person name="Li W.J."/>
            <person name="Hallam S.J."/>
            <person name="Muyzer G."/>
            <person name="de Oliveira V.M."/>
            <person name="Inskeep W.P."/>
            <person name="Banfield J.F."/>
            <person name="Gribaldo S."/>
        </authorList>
    </citation>
    <scope>NUCLEOTIDE SEQUENCE [LARGE SCALE GENOMIC DNA]</scope>
    <source>
        <strain evidence="3">NM4</strain>
    </source>
</reference>
<evidence type="ECO:0000313" key="2">
    <source>
        <dbReference type="EMBL" id="RSN73812.1"/>
    </source>
</evidence>
<gene>
    <name evidence="2" type="ORF">D6D85_09410</name>
    <name evidence="3" type="ORF">EF810_02095</name>
</gene>
<dbReference type="Proteomes" id="UP000277582">
    <property type="component" value="Unassembled WGS sequence"/>
</dbReference>
<dbReference type="OrthoDB" id="9573at2157"/>
<comment type="caution">
    <text evidence="2">The sequence shown here is derived from an EMBL/GenBank/DDBJ whole genome shotgun (WGS) entry which is preliminary data.</text>
</comment>
<keyword evidence="4" id="KW-1185">Reference proteome</keyword>
<dbReference type="PANTHER" id="PTHR34075:SF5">
    <property type="entry name" value="BLR3430 PROTEIN"/>
    <property type="match status" value="1"/>
</dbReference>
<evidence type="ECO:0000313" key="5">
    <source>
        <dbReference type="Proteomes" id="UP000316217"/>
    </source>
</evidence>
<dbReference type="PANTHER" id="PTHR34075">
    <property type="entry name" value="BLR3430 PROTEIN"/>
    <property type="match status" value="1"/>
</dbReference>
<reference evidence="2 4" key="1">
    <citation type="submission" date="2018-10" db="EMBL/GenBank/DDBJ databases">
        <title>Co-occurring genomic capacity for anaerobic methane metabolism and dissimilatory sulfite reduction discovered in the Korarchaeota.</title>
        <authorList>
            <person name="Mckay L.J."/>
            <person name="Dlakic M."/>
            <person name="Fields M.W."/>
            <person name="Delmont T.O."/>
            <person name="Eren A.M."/>
            <person name="Jay Z.J."/>
            <person name="Klingelsmith K.B."/>
            <person name="Rusch D.B."/>
            <person name="Inskeep W.P."/>
        </authorList>
    </citation>
    <scope>NUCLEOTIDE SEQUENCE [LARGE SCALE GENOMIC DNA]</scope>
    <source>
        <strain evidence="2 4">MDKW</strain>
    </source>
</reference>
<evidence type="ECO:0000313" key="3">
    <source>
        <dbReference type="EMBL" id="RZN62711.1"/>
    </source>
</evidence>
<dbReference type="EMBL" id="RXII01000038">
    <property type="protein sequence ID" value="RZN62711.1"/>
    <property type="molecule type" value="Genomic_DNA"/>
</dbReference>
<organism evidence="2 4">
    <name type="scientific">Candidatus Methanodesulfokora washburnensis</name>
    <dbReference type="NCBI Taxonomy" id="2478471"/>
    <lineage>
        <taxon>Archaea</taxon>
        <taxon>Thermoproteota</taxon>
        <taxon>Candidatus Korarchaeia</taxon>
        <taxon>Candidatus Korarchaeia incertae sedis</taxon>
        <taxon>Candidatus Methanodesulfokora</taxon>
    </lineage>
</organism>
<feature type="domain" description="ChsH2 C-terminal OB-fold" evidence="1">
    <location>
        <begin position="52"/>
        <end position="111"/>
    </location>
</feature>